<evidence type="ECO:0000259" key="2">
    <source>
        <dbReference type="SMART" id="SM00481"/>
    </source>
</evidence>
<feature type="domain" description="Polymerase/histidinol phosphatase N-terminal" evidence="2">
    <location>
        <begin position="290"/>
        <end position="363"/>
    </location>
</feature>
<dbReference type="SUPFAM" id="SSF51569">
    <property type="entry name" value="Aldolase"/>
    <property type="match status" value="1"/>
</dbReference>
<dbReference type="Pfam" id="PF01116">
    <property type="entry name" value="F_bP_aldolase"/>
    <property type="match status" value="1"/>
</dbReference>
<dbReference type="InterPro" id="IPR004013">
    <property type="entry name" value="PHP_dom"/>
</dbReference>
<evidence type="ECO:0000256" key="1">
    <source>
        <dbReference type="ARBA" id="ARBA00001947"/>
    </source>
</evidence>
<dbReference type="OrthoDB" id="9804333at2"/>
<dbReference type="CDD" id="cd00947">
    <property type="entry name" value="TBP_aldolase_IIB"/>
    <property type="match status" value="1"/>
</dbReference>
<dbReference type="GO" id="GO:0008270">
    <property type="term" value="F:zinc ion binding"/>
    <property type="evidence" value="ECO:0007669"/>
    <property type="project" value="InterPro"/>
</dbReference>
<dbReference type="RefSeq" id="WP_090304112.1">
    <property type="nucleotide sequence ID" value="NZ_FNRK01000001.1"/>
</dbReference>
<dbReference type="Gene3D" id="3.20.20.140">
    <property type="entry name" value="Metal-dependent hydrolases"/>
    <property type="match status" value="1"/>
</dbReference>
<proteinExistence type="predicted"/>
<dbReference type="InterPro" id="IPR016195">
    <property type="entry name" value="Pol/histidinol_Pase-like"/>
</dbReference>
<dbReference type="Gene3D" id="1.10.150.650">
    <property type="match status" value="1"/>
</dbReference>
<name>A0A1H3WY66_9FIRM</name>
<reference evidence="3 4" key="1">
    <citation type="submission" date="2016-10" db="EMBL/GenBank/DDBJ databases">
        <authorList>
            <person name="de Groot N.N."/>
        </authorList>
    </citation>
    <scope>NUCLEOTIDE SEQUENCE [LARGE SCALE GENOMIC DNA]</scope>
    <source>
        <strain evidence="3 4">SR12</strain>
    </source>
</reference>
<organism evidence="3 4">
    <name type="scientific">Eubacterium aggregans</name>
    <dbReference type="NCBI Taxonomy" id="81409"/>
    <lineage>
        <taxon>Bacteria</taxon>
        <taxon>Bacillati</taxon>
        <taxon>Bacillota</taxon>
        <taxon>Clostridia</taxon>
        <taxon>Eubacteriales</taxon>
        <taxon>Eubacteriaceae</taxon>
        <taxon>Eubacterium</taxon>
    </lineage>
</organism>
<evidence type="ECO:0000313" key="3">
    <source>
        <dbReference type="EMBL" id="SDZ91324.1"/>
    </source>
</evidence>
<accession>A0A1H3WY66</accession>
<protein>
    <submittedName>
        <fullName evidence="3">Fructose-bisphosphate aldolase, class II</fullName>
    </submittedName>
</protein>
<dbReference type="PANTHER" id="PTHR30304">
    <property type="entry name" value="D-TAGATOSE-1,6-BISPHOSPHATE ALDOLASE"/>
    <property type="match status" value="1"/>
</dbReference>
<dbReference type="InterPro" id="IPR050246">
    <property type="entry name" value="Class_II_FBP_aldolase"/>
</dbReference>
<dbReference type="GO" id="GO:0016832">
    <property type="term" value="F:aldehyde-lyase activity"/>
    <property type="evidence" value="ECO:0007669"/>
    <property type="project" value="InterPro"/>
</dbReference>
<comment type="cofactor">
    <cofactor evidence="1">
        <name>Zn(2+)</name>
        <dbReference type="ChEBI" id="CHEBI:29105"/>
    </cofactor>
</comment>
<sequence>MAYVNLERILKEARQGGYAVGAFNIVGDLTARAAIQAAEALGQNIILQTSVKTVKSFGITEMMAFLRPLAEHAAVDVAIHLDHSTDVAFTKACIDAGWSSVMYDGSKLPLGQNIANTRDIVEYAHAKGVTVEGELGAIVGVEDDIFVEEGAGAHAKPTDCRTFLDATGVDAFAPAVGTAHGVYQGEIDIDYDLFQEINGFSPCPLVLHGGTGLTDEMFYRLIDLGAAKVNISTAIKIAYCQGMKDYMAENPTQNDPLKLDAYVADRVRQVVTEHIRFFSLIDRNVAPFEVDLHCHSTRSDGGDTPKELICNAVERGVKVLAITDHDVLPPEKIEVSGVMVDPVAYAAKKGLTFIPGIEFSCETQVEDVHIVVLGCDFKDPRLLEMNRKIVKSKIDSYKRLTELLTEKGFPVDWEEVLNYDDIPRKPEDVQKKLIFNLMAEKGYTKTWSEAKLLCRNNPEFSVKREKPDAAEIIRLAHETGGIAILAHPYLIDEWVVTKDAEMERAVFIESLIDAGLDGIEGAYTYDKTTYSGPMTKDEIITKVTSDYTGRVAIISGGSDYHADYKKTDKNLRDIGECGITLEYFNANPLLSALRRS</sequence>
<gene>
    <name evidence="3" type="ORF">SAMN04515656_101113</name>
</gene>
<dbReference type="GO" id="GO:0005975">
    <property type="term" value="P:carbohydrate metabolic process"/>
    <property type="evidence" value="ECO:0007669"/>
    <property type="project" value="InterPro"/>
</dbReference>
<dbReference type="CDD" id="cd07438">
    <property type="entry name" value="PHP_HisPPase_AMP"/>
    <property type="match status" value="1"/>
</dbReference>
<dbReference type="PANTHER" id="PTHR30304:SF0">
    <property type="entry name" value="D-TAGATOSE-1,6-BISPHOSPHATE ALDOLASE SUBUNIT GATY-RELATED"/>
    <property type="match status" value="1"/>
</dbReference>
<dbReference type="Pfam" id="PF02811">
    <property type="entry name" value="PHP"/>
    <property type="match status" value="1"/>
</dbReference>
<keyword evidence="4" id="KW-1185">Reference proteome</keyword>
<dbReference type="STRING" id="81409.SAMN04515656_101113"/>
<dbReference type="Gene3D" id="3.20.20.70">
    <property type="entry name" value="Aldolase class I"/>
    <property type="match status" value="1"/>
</dbReference>
<dbReference type="SUPFAM" id="SSF89550">
    <property type="entry name" value="PHP domain-like"/>
    <property type="match status" value="1"/>
</dbReference>
<dbReference type="Proteomes" id="UP000199394">
    <property type="component" value="Unassembled WGS sequence"/>
</dbReference>
<evidence type="ECO:0000313" key="4">
    <source>
        <dbReference type="Proteomes" id="UP000199394"/>
    </source>
</evidence>
<dbReference type="InterPro" id="IPR013785">
    <property type="entry name" value="Aldolase_TIM"/>
</dbReference>
<dbReference type="NCBIfam" id="TIGR00167">
    <property type="entry name" value="cbbA"/>
    <property type="match status" value="1"/>
</dbReference>
<dbReference type="InterPro" id="IPR003141">
    <property type="entry name" value="Pol/His_phosphatase_N"/>
</dbReference>
<dbReference type="InterPro" id="IPR000771">
    <property type="entry name" value="FBA_II"/>
</dbReference>
<dbReference type="AlphaFoldDB" id="A0A1H3WY66"/>
<dbReference type="SMART" id="SM00481">
    <property type="entry name" value="POLIIIAc"/>
    <property type="match status" value="1"/>
</dbReference>
<dbReference type="EMBL" id="FNRK01000001">
    <property type="protein sequence ID" value="SDZ91324.1"/>
    <property type="molecule type" value="Genomic_DNA"/>
</dbReference>